<dbReference type="Proteomes" id="UP000572051">
    <property type="component" value="Unassembled WGS sequence"/>
</dbReference>
<dbReference type="RefSeq" id="WP_179820365.1">
    <property type="nucleotide sequence ID" value="NZ_JACCFS010000001.1"/>
</dbReference>
<organism evidence="1 2">
    <name type="scientific">Nocardiopsis aegyptia</name>
    <dbReference type="NCBI Taxonomy" id="220378"/>
    <lineage>
        <taxon>Bacteria</taxon>
        <taxon>Bacillati</taxon>
        <taxon>Actinomycetota</taxon>
        <taxon>Actinomycetes</taxon>
        <taxon>Streptosporangiales</taxon>
        <taxon>Nocardiopsidaceae</taxon>
        <taxon>Nocardiopsis</taxon>
    </lineage>
</organism>
<gene>
    <name evidence="1" type="ORF">HNR10_000390</name>
</gene>
<proteinExistence type="predicted"/>
<protein>
    <recommendedName>
        <fullName evidence="3">DUF1440 domain-containing protein</fullName>
    </recommendedName>
</protein>
<keyword evidence="2" id="KW-1185">Reference proteome</keyword>
<dbReference type="AlphaFoldDB" id="A0A7Z0J8K7"/>
<accession>A0A7Z0J8K7</accession>
<evidence type="ECO:0008006" key="3">
    <source>
        <dbReference type="Google" id="ProtNLM"/>
    </source>
</evidence>
<dbReference type="EMBL" id="JACCFS010000001">
    <property type="protein sequence ID" value="NYJ32509.1"/>
    <property type="molecule type" value="Genomic_DNA"/>
</dbReference>
<comment type="caution">
    <text evidence="1">The sequence shown here is derived from an EMBL/GenBank/DDBJ whole genome shotgun (WGS) entry which is preliminary data.</text>
</comment>
<evidence type="ECO:0000313" key="1">
    <source>
        <dbReference type="EMBL" id="NYJ32509.1"/>
    </source>
</evidence>
<evidence type="ECO:0000313" key="2">
    <source>
        <dbReference type="Proteomes" id="UP000572051"/>
    </source>
</evidence>
<sequence length="153" mass="15564">MTHYLLRGALAGAAGTTALNTVTYLDMALRARPASTTPETTVQKVADLTGARLGSDVDEEANRRSGIGPLLGIATGVATGALYGAARSRWPGLPVPVLALGAGAAANLGSTAPMVGLGVTDPREWSATSWVSDLVPHLAFGVATALAYESFDE</sequence>
<name>A0A7Z0J8K7_9ACTN</name>
<reference evidence="1 2" key="1">
    <citation type="submission" date="2020-07" db="EMBL/GenBank/DDBJ databases">
        <title>Sequencing the genomes of 1000 actinobacteria strains.</title>
        <authorList>
            <person name="Klenk H.-P."/>
        </authorList>
    </citation>
    <scope>NUCLEOTIDE SEQUENCE [LARGE SCALE GENOMIC DNA]</scope>
    <source>
        <strain evidence="1 2">DSM 44442</strain>
    </source>
</reference>